<sequence>MRAVVYQCSLSRRDGTAFEIAGKYHTFRLPEEEQVTDDPVSGFQTLHCHILEEHISIVIWLYMHTHNDRLQGCVKWSPITMRGRMRNAKDRKDRIC</sequence>
<dbReference type="AlphaFoldDB" id="A0A1I7YYQ4"/>
<evidence type="ECO:0000313" key="2">
    <source>
        <dbReference type="WBParaSite" id="L893_g2106.t1"/>
    </source>
</evidence>
<name>A0A1I7YYQ4_9BILA</name>
<proteinExistence type="predicted"/>
<keyword evidence="1" id="KW-1185">Reference proteome</keyword>
<dbReference type="WBParaSite" id="L893_g2106.t1">
    <property type="protein sequence ID" value="L893_g2106.t1"/>
    <property type="gene ID" value="L893_g2106"/>
</dbReference>
<accession>A0A1I7YYQ4</accession>
<organism evidence="1 2">
    <name type="scientific">Steinernema glaseri</name>
    <dbReference type="NCBI Taxonomy" id="37863"/>
    <lineage>
        <taxon>Eukaryota</taxon>
        <taxon>Metazoa</taxon>
        <taxon>Ecdysozoa</taxon>
        <taxon>Nematoda</taxon>
        <taxon>Chromadorea</taxon>
        <taxon>Rhabditida</taxon>
        <taxon>Tylenchina</taxon>
        <taxon>Panagrolaimomorpha</taxon>
        <taxon>Strongyloidoidea</taxon>
        <taxon>Steinernematidae</taxon>
        <taxon>Steinernema</taxon>
    </lineage>
</organism>
<reference evidence="2" key="1">
    <citation type="submission" date="2016-11" db="UniProtKB">
        <authorList>
            <consortium name="WormBaseParasite"/>
        </authorList>
    </citation>
    <scope>IDENTIFICATION</scope>
</reference>
<dbReference type="Proteomes" id="UP000095287">
    <property type="component" value="Unplaced"/>
</dbReference>
<protein>
    <submittedName>
        <fullName evidence="2">Uncharacterized protein</fullName>
    </submittedName>
</protein>
<evidence type="ECO:0000313" key="1">
    <source>
        <dbReference type="Proteomes" id="UP000095287"/>
    </source>
</evidence>